<protein>
    <submittedName>
        <fullName evidence="2">Uncharacterized protein</fullName>
    </submittedName>
</protein>
<keyword evidence="1" id="KW-1133">Transmembrane helix</keyword>
<feature type="transmembrane region" description="Helical" evidence="1">
    <location>
        <begin position="146"/>
        <end position="165"/>
    </location>
</feature>
<evidence type="ECO:0000256" key="1">
    <source>
        <dbReference type="SAM" id="Phobius"/>
    </source>
</evidence>
<evidence type="ECO:0000313" key="2">
    <source>
        <dbReference type="EMBL" id="TWT54147.1"/>
    </source>
</evidence>
<feature type="transmembrane region" description="Helical" evidence="1">
    <location>
        <begin position="20"/>
        <end position="41"/>
    </location>
</feature>
<feature type="transmembrane region" description="Helical" evidence="1">
    <location>
        <begin position="107"/>
        <end position="125"/>
    </location>
</feature>
<evidence type="ECO:0000313" key="3">
    <source>
        <dbReference type="Proteomes" id="UP000316598"/>
    </source>
</evidence>
<dbReference type="AlphaFoldDB" id="A0A5C5WTX1"/>
<keyword evidence="3" id="KW-1185">Reference proteome</keyword>
<feature type="transmembrane region" description="Helical" evidence="1">
    <location>
        <begin position="66"/>
        <end position="87"/>
    </location>
</feature>
<comment type="caution">
    <text evidence="2">The sequence shown here is derived from an EMBL/GenBank/DDBJ whole genome shotgun (WGS) entry which is preliminary data.</text>
</comment>
<accession>A0A5C5WTX1</accession>
<dbReference type="Proteomes" id="UP000316598">
    <property type="component" value="Unassembled WGS sequence"/>
</dbReference>
<feature type="transmembrane region" description="Helical" evidence="1">
    <location>
        <begin position="171"/>
        <end position="191"/>
    </location>
</feature>
<sequence>MVSGVLTSIRTQYRSKWFHPIAWVAVFYGGWFGIPQVYFLASDGFLVGLEQYDQQTRLQFAVQSQIALIVFLSITMMVALLVQSLGTTTQDRTVELEMDRALSTSDQLYALICLIVGTGAVIYLGQQNLSSDMMRSELVKTTSGKVLTSLMYFGAYGFAFMLGESLRRKRYFVAAAVLVFFGAPVMMTGARGRFLLPLMSAVVYLSTDRRRLFTPTNVSAAILCIAVIAFADRLLNSVKFDQDVDLGRGAAEVFERRNFDGFSNFTLIQNTYEGESKPSVLVRGSRDTFMNYYFAEEYSRGVGFGSTVPGTAWIAGRWWGLAIVAVGYGIVLGLLDQWLRRMRDPQSYWCYLISITWFASLAGNYVESIDKLAIVMMPALLAIPLRMLSQRFIQERPELR</sequence>
<feature type="transmembrane region" description="Helical" evidence="1">
    <location>
        <begin position="348"/>
        <end position="366"/>
    </location>
</feature>
<keyword evidence="1" id="KW-0472">Membrane</keyword>
<feature type="transmembrane region" description="Helical" evidence="1">
    <location>
        <begin position="318"/>
        <end position="336"/>
    </location>
</feature>
<organism evidence="2 3">
    <name type="scientific">Rubripirellula amarantea</name>
    <dbReference type="NCBI Taxonomy" id="2527999"/>
    <lineage>
        <taxon>Bacteria</taxon>
        <taxon>Pseudomonadati</taxon>
        <taxon>Planctomycetota</taxon>
        <taxon>Planctomycetia</taxon>
        <taxon>Pirellulales</taxon>
        <taxon>Pirellulaceae</taxon>
        <taxon>Rubripirellula</taxon>
    </lineage>
</organism>
<keyword evidence="1" id="KW-0812">Transmembrane</keyword>
<dbReference type="EMBL" id="SJPI01000001">
    <property type="protein sequence ID" value="TWT54147.1"/>
    <property type="molecule type" value="Genomic_DNA"/>
</dbReference>
<reference evidence="2 3" key="1">
    <citation type="submission" date="2019-02" db="EMBL/GenBank/DDBJ databases">
        <title>Deep-cultivation of Planctomycetes and their phenomic and genomic characterization uncovers novel biology.</title>
        <authorList>
            <person name="Wiegand S."/>
            <person name="Jogler M."/>
            <person name="Boedeker C."/>
            <person name="Pinto D."/>
            <person name="Vollmers J."/>
            <person name="Rivas-Marin E."/>
            <person name="Kohn T."/>
            <person name="Peeters S.H."/>
            <person name="Heuer A."/>
            <person name="Rast P."/>
            <person name="Oberbeckmann S."/>
            <person name="Bunk B."/>
            <person name="Jeske O."/>
            <person name="Meyerdierks A."/>
            <person name="Storesund J.E."/>
            <person name="Kallscheuer N."/>
            <person name="Luecker S."/>
            <person name="Lage O.M."/>
            <person name="Pohl T."/>
            <person name="Merkel B.J."/>
            <person name="Hornburger P."/>
            <person name="Mueller R.-W."/>
            <person name="Bruemmer F."/>
            <person name="Labrenz M."/>
            <person name="Spormann A.M."/>
            <person name="Op Den Camp H."/>
            <person name="Overmann J."/>
            <person name="Amann R."/>
            <person name="Jetten M.S.M."/>
            <person name="Mascher T."/>
            <person name="Medema M.H."/>
            <person name="Devos D.P."/>
            <person name="Kaster A.-K."/>
            <person name="Ovreas L."/>
            <person name="Rohde M."/>
            <person name="Galperin M.Y."/>
            <person name="Jogler C."/>
        </authorList>
    </citation>
    <scope>NUCLEOTIDE SEQUENCE [LARGE SCALE GENOMIC DNA]</scope>
    <source>
        <strain evidence="2 3">Pla22</strain>
    </source>
</reference>
<name>A0A5C5WTX1_9BACT</name>
<gene>
    <name evidence="2" type="ORF">Pla22_17820</name>
</gene>
<proteinExistence type="predicted"/>